<comment type="similarity">
    <text evidence="2">Belongs to the SusD family.</text>
</comment>
<evidence type="ECO:0000256" key="4">
    <source>
        <dbReference type="ARBA" id="ARBA00023136"/>
    </source>
</evidence>
<reference evidence="9" key="1">
    <citation type="submission" date="2019-09" db="EMBL/GenBank/DDBJ databases">
        <title>Distinct polysaccharide growth profiles of human intestinal Prevotella copri isolates.</title>
        <authorList>
            <person name="Fehlner-Peach H."/>
            <person name="Magnabosco C."/>
            <person name="Raghavan V."/>
            <person name="Scher J.U."/>
            <person name="Tett A."/>
            <person name="Cox L.M."/>
            <person name="Gottsegen C."/>
            <person name="Watters A."/>
            <person name="Wiltshire- Gordon J.D."/>
            <person name="Segata N."/>
            <person name="Bonneau R."/>
            <person name="Littman D.R."/>
        </authorList>
    </citation>
    <scope>NUCLEOTIDE SEQUENCE [LARGE SCALE GENOMIC DNA]</scope>
    <source>
        <strain evidence="9">iAP146</strain>
    </source>
</reference>
<dbReference type="RefSeq" id="WP_153086474.1">
    <property type="nucleotide sequence ID" value="NZ_VZAM01000015.1"/>
</dbReference>
<evidence type="ECO:0000313" key="8">
    <source>
        <dbReference type="EMBL" id="MQN31749.1"/>
    </source>
</evidence>
<comment type="caution">
    <text evidence="8">The sequence shown here is derived from an EMBL/GenBank/DDBJ whole genome shotgun (WGS) entry which is preliminary data.</text>
</comment>
<evidence type="ECO:0000256" key="5">
    <source>
        <dbReference type="ARBA" id="ARBA00023237"/>
    </source>
</evidence>
<feature type="chain" id="PRO_5043409952" evidence="6">
    <location>
        <begin position="28"/>
        <end position="744"/>
    </location>
</feature>
<organism evidence="8 9">
    <name type="scientific">Segatella copri</name>
    <dbReference type="NCBI Taxonomy" id="165179"/>
    <lineage>
        <taxon>Bacteria</taxon>
        <taxon>Pseudomonadati</taxon>
        <taxon>Bacteroidota</taxon>
        <taxon>Bacteroidia</taxon>
        <taxon>Bacteroidales</taxon>
        <taxon>Prevotellaceae</taxon>
        <taxon>Segatella</taxon>
    </lineage>
</organism>
<keyword evidence="5" id="KW-0998">Cell outer membrane</keyword>
<feature type="signal peptide" evidence="6">
    <location>
        <begin position="1"/>
        <end position="27"/>
    </location>
</feature>
<dbReference type="GO" id="GO:0009279">
    <property type="term" value="C:cell outer membrane"/>
    <property type="evidence" value="ECO:0007669"/>
    <property type="project" value="UniProtKB-SubCell"/>
</dbReference>
<dbReference type="Gene3D" id="1.25.40.390">
    <property type="match status" value="2"/>
</dbReference>
<dbReference type="SUPFAM" id="SSF48452">
    <property type="entry name" value="TPR-like"/>
    <property type="match status" value="1"/>
</dbReference>
<evidence type="ECO:0000256" key="3">
    <source>
        <dbReference type="ARBA" id="ARBA00022729"/>
    </source>
</evidence>
<gene>
    <name evidence="8" type="ORF">F7D90_07255</name>
</gene>
<feature type="domain" description="RagB/SusD" evidence="7">
    <location>
        <begin position="720"/>
        <end position="744"/>
    </location>
</feature>
<proteinExistence type="inferred from homology"/>
<protein>
    <submittedName>
        <fullName evidence="8">RagB/SusD family nutrient uptake outer membrane protein</fullName>
    </submittedName>
</protein>
<name>A0AAW9THY0_9BACT</name>
<dbReference type="PROSITE" id="PS51257">
    <property type="entry name" value="PROKAR_LIPOPROTEIN"/>
    <property type="match status" value="1"/>
</dbReference>
<sequence length="744" mass="82909">MKVILKKAVVVVTIGMMVMLQSCSSNDDLDGYTPTNFNVGGKVEKGPFVRGTAIQMQPLDADLDETGESFTSTITDNEGTFTFGSKLLKSPYVKLSASGYYFNEVTGELSKGTLALNAVANLQNAADVNLNILSHLKYQRVMDLVSKDGKSFKEANNQAQEEVLKTFGLEKYAKTDVNHFSITSGTDEAAALIAVSSLILYNRSEAQITEYLSQLSEEFAEDGNFSETTKLQIRKDMFSLESKLPQIAENIKKRYQEMGKEVAVKNLIYYFDWDGDGTAGNEIAPENHPVSLETNNINVPMEGGSYEVKVNTIVPVYLERPSFSGDDIYDNTTPVLEIGIYETGSGNEPCINYTKELNNNILKVVVKAASFRKEQAVPIPLYDGMGNEVARLNLTQQANPNAEIIVPRLGSEGIRLVSEFMESLSEAIPLEAQINYRYTKIINDPRFVAPISSSEPNIRNCWIDSYQALNMIARLYRADAMYRAVYSPYLNIYRDLCYYQMLIWWGGVVVMPNAGFEGYADSYVPRTSESSILQMLEEELVEAIRNLDEKKCVAFATNANDALFVSKDVARILLAKVYMYQQKWAAASGLLQQVVDKNIYSMEKVPTKYTSENKDLILALKLGNNGSRASRVYVDGSPEEVVPIMTTTDVMLLYAECEIHLGNNAKASKYISEVGNINGISGTNVSVKGIKQLRKSLKLQDYFAFLKRNGLAMKELGLEKYQLLLPIPQNEINMNPNMTQNPGY</sequence>
<dbReference type="Pfam" id="PF07980">
    <property type="entry name" value="SusD_RagB"/>
    <property type="match status" value="1"/>
</dbReference>
<keyword evidence="4" id="KW-0472">Membrane</keyword>
<keyword evidence="3 6" id="KW-0732">Signal</keyword>
<evidence type="ECO:0000256" key="1">
    <source>
        <dbReference type="ARBA" id="ARBA00004442"/>
    </source>
</evidence>
<comment type="subcellular location">
    <subcellularLocation>
        <location evidence="1">Cell outer membrane</location>
    </subcellularLocation>
</comment>
<evidence type="ECO:0000256" key="6">
    <source>
        <dbReference type="SAM" id="SignalP"/>
    </source>
</evidence>
<dbReference type="Proteomes" id="UP000420707">
    <property type="component" value="Unassembled WGS sequence"/>
</dbReference>
<evidence type="ECO:0000313" key="9">
    <source>
        <dbReference type="Proteomes" id="UP000420707"/>
    </source>
</evidence>
<accession>A0AAW9THY0</accession>
<dbReference type="InterPro" id="IPR012944">
    <property type="entry name" value="SusD_RagB_dom"/>
</dbReference>
<dbReference type="EMBL" id="VZCR01000047">
    <property type="protein sequence ID" value="MQN31749.1"/>
    <property type="molecule type" value="Genomic_DNA"/>
</dbReference>
<evidence type="ECO:0000259" key="7">
    <source>
        <dbReference type="Pfam" id="PF07980"/>
    </source>
</evidence>
<evidence type="ECO:0000256" key="2">
    <source>
        <dbReference type="ARBA" id="ARBA00006275"/>
    </source>
</evidence>
<dbReference type="InterPro" id="IPR011990">
    <property type="entry name" value="TPR-like_helical_dom_sf"/>
</dbReference>
<dbReference type="AlphaFoldDB" id="A0AAW9THY0"/>